<dbReference type="SUPFAM" id="SSF69065">
    <property type="entry name" value="RNase III domain-like"/>
    <property type="match status" value="1"/>
</dbReference>
<keyword evidence="5 10" id="KW-0819">tRNA processing</keyword>
<dbReference type="Pfam" id="PF14622">
    <property type="entry name" value="Ribonucleas_3_3"/>
    <property type="match status" value="1"/>
</dbReference>
<dbReference type="CDD" id="cd00048">
    <property type="entry name" value="DSRM_SF"/>
    <property type="match status" value="1"/>
</dbReference>
<keyword evidence="6 10" id="KW-0540">Nuclease</keyword>
<comment type="function">
    <text evidence="10">Digests double-stranded RNA. Involved in the processing of primary rRNA transcript to yield the immediate precursors to the large and small rRNAs (23S and 16S). Processes some mRNAs, and tRNAs when they are encoded in the rRNA operon. Processes pre-crRNA and tracrRNA of type II CRISPR loci if present in the organism.</text>
</comment>
<comment type="caution">
    <text evidence="10">Lacks conserved residue(s) required for the propagation of feature annotation.</text>
</comment>
<evidence type="ECO:0000313" key="12">
    <source>
        <dbReference type="EMBL" id="MBA4692922.1"/>
    </source>
</evidence>
<dbReference type="GO" id="GO:0006397">
    <property type="term" value="P:mRNA processing"/>
    <property type="evidence" value="ECO:0007669"/>
    <property type="project" value="UniProtKB-UniRule"/>
</dbReference>
<dbReference type="GO" id="GO:0008033">
    <property type="term" value="P:tRNA processing"/>
    <property type="evidence" value="ECO:0007669"/>
    <property type="project" value="UniProtKB-KW"/>
</dbReference>
<evidence type="ECO:0000259" key="11">
    <source>
        <dbReference type="PROSITE" id="PS50142"/>
    </source>
</evidence>
<comment type="catalytic activity">
    <reaction evidence="1 10">
        <text>Endonucleolytic cleavage to 5'-phosphomonoester.</text>
        <dbReference type="EC" id="3.1.26.3"/>
    </reaction>
</comment>
<dbReference type="GO" id="GO:0005737">
    <property type="term" value="C:cytoplasm"/>
    <property type="evidence" value="ECO:0007669"/>
    <property type="project" value="UniProtKB-SubCell"/>
</dbReference>
<keyword evidence="3 10" id="KW-0698">rRNA processing</keyword>
<gene>
    <name evidence="10 12" type="primary">rnc</name>
    <name evidence="12" type="ORF">H2072_04165</name>
</gene>
<evidence type="ECO:0000256" key="9">
    <source>
        <dbReference type="ARBA" id="ARBA00022884"/>
    </source>
</evidence>
<organism evidence="12 13">
    <name type="scientific">SAR86 cluster bacterium</name>
    <dbReference type="NCBI Taxonomy" id="2030880"/>
    <lineage>
        <taxon>Bacteria</taxon>
        <taxon>Pseudomonadati</taxon>
        <taxon>Pseudomonadota</taxon>
        <taxon>Gammaproteobacteria</taxon>
        <taxon>SAR86 cluster</taxon>
    </lineage>
</organism>
<dbReference type="FunFam" id="1.10.1520.10:FF:000001">
    <property type="entry name" value="Ribonuclease 3"/>
    <property type="match status" value="1"/>
</dbReference>
<dbReference type="EC" id="3.1.26.3" evidence="10"/>
<comment type="subcellular location">
    <subcellularLocation>
        <location evidence="10">Cytoplasm</location>
    </subcellularLocation>
</comment>
<dbReference type="Proteomes" id="UP000551848">
    <property type="component" value="Unassembled WGS sequence"/>
</dbReference>
<sequence length="217" mass="24623">MKKNTLAIKDSYLQLPLFKQAFVHKSSSSDQNNERLEFLGDAVLEIFISEYLFNRFSDLNEGRLTQMRASLVNTKSLAEIFLRLDCKNLLSTSKGTKNLDETHKYSIYAGTLEACIGAVFIELGFEESKNFIFNLFKSDFSNLDEFIDLKDAKSRLQEVLQASGSELPKYSVAVNKEGNKFNCTVIFNDETFQASAALKKEAEQKVSELILLRVNQL</sequence>
<name>A0A838Y790_9GAMM</name>
<dbReference type="InterPro" id="IPR036389">
    <property type="entry name" value="RNase_III_sf"/>
</dbReference>
<feature type="domain" description="RNase III" evidence="11">
    <location>
        <begin position="1"/>
        <end position="124"/>
    </location>
</feature>
<dbReference type="GO" id="GO:0006364">
    <property type="term" value="P:rRNA processing"/>
    <property type="evidence" value="ECO:0007669"/>
    <property type="project" value="UniProtKB-UniRule"/>
</dbReference>
<feature type="binding site" evidence="10">
    <location>
        <position position="37"/>
    </location>
    <ligand>
        <name>Mg(2+)</name>
        <dbReference type="ChEBI" id="CHEBI:18420"/>
    </ligand>
</feature>
<evidence type="ECO:0000256" key="5">
    <source>
        <dbReference type="ARBA" id="ARBA00022694"/>
    </source>
</evidence>
<feature type="binding site" evidence="10">
    <location>
        <position position="113"/>
    </location>
    <ligand>
        <name>Mg(2+)</name>
        <dbReference type="ChEBI" id="CHEBI:18420"/>
    </ligand>
</feature>
<dbReference type="InterPro" id="IPR011907">
    <property type="entry name" value="RNase_III"/>
</dbReference>
<keyword evidence="10" id="KW-0460">Magnesium</keyword>
<dbReference type="PROSITE" id="PS50142">
    <property type="entry name" value="RNASE_3_2"/>
    <property type="match status" value="1"/>
</dbReference>
<proteinExistence type="inferred from homology"/>
<dbReference type="GO" id="GO:0046872">
    <property type="term" value="F:metal ion binding"/>
    <property type="evidence" value="ECO:0007669"/>
    <property type="project" value="UniProtKB-KW"/>
</dbReference>
<dbReference type="Gene3D" id="3.30.160.20">
    <property type="match status" value="1"/>
</dbReference>
<accession>A0A838Y790</accession>
<dbReference type="SMART" id="SM00358">
    <property type="entry name" value="DSRM"/>
    <property type="match status" value="1"/>
</dbReference>
<evidence type="ECO:0000313" key="13">
    <source>
        <dbReference type="Proteomes" id="UP000551848"/>
    </source>
</evidence>
<keyword evidence="10" id="KW-0479">Metal-binding</keyword>
<dbReference type="GO" id="GO:0010468">
    <property type="term" value="P:regulation of gene expression"/>
    <property type="evidence" value="ECO:0007669"/>
    <property type="project" value="TreeGrafter"/>
</dbReference>
<dbReference type="CDD" id="cd00593">
    <property type="entry name" value="RIBOc"/>
    <property type="match status" value="1"/>
</dbReference>
<reference evidence="12 13" key="1">
    <citation type="submission" date="2020-06" db="EMBL/GenBank/DDBJ databases">
        <title>Dysbiosis in marine aquaculture revealed through microbiome analysis: reverse ecology for environmental sustainability.</title>
        <authorList>
            <person name="Haro-Moreno J.M."/>
            <person name="Coutinho F.H."/>
            <person name="Zaragoza-Solas A."/>
            <person name="Picazo A."/>
            <person name="Almagro-Moreno S."/>
            <person name="Lopez-Perez M."/>
        </authorList>
    </citation>
    <scope>NUCLEOTIDE SEQUENCE [LARGE SCALE GENOMIC DNA]</scope>
    <source>
        <strain evidence="12">MCMED-G41</strain>
    </source>
</reference>
<keyword evidence="9" id="KW-0694">RNA-binding</keyword>
<dbReference type="NCBIfam" id="TIGR02191">
    <property type="entry name" value="RNaseIII"/>
    <property type="match status" value="1"/>
</dbReference>
<keyword evidence="8 10" id="KW-0378">Hydrolase</keyword>
<keyword evidence="7 10" id="KW-0255">Endonuclease</keyword>
<dbReference type="EMBL" id="JACETL010000058">
    <property type="protein sequence ID" value="MBA4692922.1"/>
    <property type="molecule type" value="Genomic_DNA"/>
</dbReference>
<dbReference type="AlphaFoldDB" id="A0A838Y790"/>
<dbReference type="GO" id="GO:0004525">
    <property type="term" value="F:ribonuclease III activity"/>
    <property type="evidence" value="ECO:0007669"/>
    <property type="project" value="UniProtKB-UniRule"/>
</dbReference>
<dbReference type="GO" id="GO:0003725">
    <property type="term" value="F:double-stranded RNA binding"/>
    <property type="evidence" value="ECO:0007669"/>
    <property type="project" value="TreeGrafter"/>
</dbReference>
<comment type="caution">
    <text evidence="12">The sequence shown here is derived from an EMBL/GenBank/DDBJ whole genome shotgun (WGS) entry which is preliminary data.</text>
</comment>
<evidence type="ECO:0000256" key="2">
    <source>
        <dbReference type="ARBA" id="ARBA00010183"/>
    </source>
</evidence>
<dbReference type="SUPFAM" id="SSF54768">
    <property type="entry name" value="dsRNA-binding domain-like"/>
    <property type="match status" value="1"/>
</dbReference>
<dbReference type="PANTHER" id="PTHR11207:SF0">
    <property type="entry name" value="RIBONUCLEASE 3"/>
    <property type="match status" value="1"/>
</dbReference>
<evidence type="ECO:0000256" key="4">
    <source>
        <dbReference type="ARBA" id="ARBA00022664"/>
    </source>
</evidence>
<evidence type="ECO:0000256" key="7">
    <source>
        <dbReference type="ARBA" id="ARBA00022759"/>
    </source>
</evidence>
<dbReference type="InterPro" id="IPR014720">
    <property type="entry name" value="dsRBD_dom"/>
</dbReference>
<comment type="subunit">
    <text evidence="10">Homodimer.</text>
</comment>
<evidence type="ECO:0000256" key="1">
    <source>
        <dbReference type="ARBA" id="ARBA00000109"/>
    </source>
</evidence>
<dbReference type="PANTHER" id="PTHR11207">
    <property type="entry name" value="RIBONUCLEASE III"/>
    <property type="match status" value="1"/>
</dbReference>
<dbReference type="InterPro" id="IPR000999">
    <property type="entry name" value="RNase_III_dom"/>
</dbReference>
<comment type="similarity">
    <text evidence="2">Belongs to the ribonuclease III family.</text>
</comment>
<feature type="active site" evidence="10">
    <location>
        <position position="41"/>
    </location>
</feature>
<protein>
    <recommendedName>
        <fullName evidence="10">Ribonuclease 3</fullName>
        <ecNumber evidence="10">3.1.26.3</ecNumber>
    </recommendedName>
    <alternativeName>
        <fullName evidence="10">Ribonuclease III</fullName>
        <shortName evidence="10">RNase III</shortName>
    </alternativeName>
</protein>
<dbReference type="PROSITE" id="PS00517">
    <property type="entry name" value="RNASE_3_1"/>
    <property type="match status" value="1"/>
</dbReference>
<evidence type="ECO:0000256" key="6">
    <source>
        <dbReference type="ARBA" id="ARBA00022722"/>
    </source>
</evidence>
<keyword evidence="10" id="KW-0963">Cytoplasm</keyword>
<evidence type="ECO:0000256" key="3">
    <source>
        <dbReference type="ARBA" id="ARBA00022552"/>
    </source>
</evidence>
<dbReference type="SMART" id="SM00535">
    <property type="entry name" value="RIBOc"/>
    <property type="match status" value="1"/>
</dbReference>
<dbReference type="Pfam" id="PF00035">
    <property type="entry name" value="dsrm"/>
    <property type="match status" value="1"/>
</dbReference>
<dbReference type="HAMAP" id="MF_00104">
    <property type="entry name" value="RNase_III"/>
    <property type="match status" value="1"/>
</dbReference>
<evidence type="ECO:0000256" key="8">
    <source>
        <dbReference type="ARBA" id="ARBA00022801"/>
    </source>
</evidence>
<dbReference type="Gene3D" id="1.10.1520.10">
    <property type="entry name" value="Ribonuclease III domain"/>
    <property type="match status" value="1"/>
</dbReference>
<feature type="active site" evidence="10">
    <location>
        <position position="113"/>
    </location>
</feature>
<comment type="cofactor">
    <cofactor evidence="10">
        <name>Mg(2+)</name>
        <dbReference type="ChEBI" id="CHEBI:18420"/>
    </cofactor>
</comment>
<evidence type="ECO:0000256" key="10">
    <source>
        <dbReference type="HAMAP-Rule" id="MF_00104"/>
    </source>
</evidence>
<keyword evidence="4 10" id="KW-0507">mRNA processing</keyword>